<dbReference type="Proteomes" id="UP000663891">
    <property type="component" value="Unassembled WGS sequence"/>
</dbReference>
<reference evidence="2" key="1">
    <citation type="submission" date="2021-02" db="EMBL/GenBank/DDBJ databases">
        <authorList>
            <person name="Nowell W R."/>
        </authorList>
    </citation>
    <scope>NUCLEOTIDE SEQUENCE</scope>
</reference>
<evidence type="ECO:0000256" key="1">
    <source>
        <dbReference type="SAM" id="Phobius"/>
    </source>
</evidence>
<gene>
    <name evidence="2" type="ORF">VCS650_LOCUS3697</name>
</gene>
<name>A0A813SGW6_9BILA</name>
<dbReference type="EMBL" id="CAJNON010000020">
    <property type="protein sequence ID" value="CAF0794962.1"/>
    <property type="molecule type" value="Genomic_DNA"/>
</dbReference>
<keyword evidence="1" id="KW-0472">Membrane</keyword>
<keyword evidence="1" id="KW-1133">Transmembrane helix</keyword>
<dbReference type="AlphaFoldDB" id="A0A813SGW6"/>
<sequence length="242" mass="29016">MNRRKSQLFSLSILRWFYNSIAILLGIVPQSKRTRRISSKRCNKTFKKSTKRKSSQIVMHTDMNTRINDDICRSSEIAILNNNNNNNRIFDNLTHGETSVNKWFDNNQHRILCIQVENDKMLEYIQNLLIKHRSTLKNIRFIHFQELIESIQLIIMNRTHEDVSTMTDINQNCCHDTFCINFMTQSENKRRLKALEFIRIFIEMNENDFCQHLIIKEHLCQQKTLAIYEIIKQFLNIVYEQK</sequence>
<feature type="transmembrane region" description="Helical" evidence="1">
    <location>
        <begin position="6"/>
        <end position="28"/>
    </location>
</feature>
<keyword evidence="1" id="KW-0812">Transmembrane</keyword>
<comment type="caution">
    <text evidence="2">The sequence shown here is derived from an EMBL/GenBank/DDBJ whole genome shotgun (WGS) entry which is preliminary data.</text>
</comment>
<evidence type="ECO:0000313" key="2">
    <source>
        <dbReference type="EMBL" id="CAF0794962.1"/>
    </source>
</evidence>
<organism evidence="2 3">
    <name type="scientific">Adineta steineri</name>
    <dbReference type="NCBI Taxonomy" id="433720"/>
    <lineage>
        <taxon>Eukaryota</taxon>
        <taxon>Metazoa</taxon>
        <taxon>Spiralia</taxon>
        <taxon>Gnathifera</taxon>
        <taxon>Rotifera</taxon>
        <taxon>Eurotatoria</taxon>
        <taxon>Bdelloidea</taxon>
        <taxon>Adinetida</taxon>
        <taxon>Adinetidae</taxon>
        <taxon>Adineta</taxon>
    </lineage>
</organism>
<proteinExistence type="predicted"/>
<dbReference type="OrthoDB" id="9999039at2759"/>
<protein>
    <submittedName>
        <fullName evidence="2">Uncharacterized protein</fullName>
    </submittedName>
</protein>
<evidence type="ECO:0000313" key="3">
    <source>
        <dbReference type="Proteomes" id="UP000663891"/>
    </source>
</evidence>
<accession>A0A813SGW6</accession>